<reference evidence="1 2" key="1">
    <citation type="submission" date="2016-11" db="EMBL/GenBank/DDBJ databases">
        <title>The macronuclear genome of Stentor coeruleus: a giant cell with tiny introns.</title>
        <authorList>
            <person name="Slabodnick M."/>
            <person name="Ruby J.G."/>
            <person name="Reiff S.B."/>
            <person name="Swart E.C."/>
            <person name="Gosai S."/>
            <person name="Prabakaran S."/>
            <person name="Witkowska E."/>
            <person name="Larue G.E."/>
            <person name="Fisher S."/>
            <person name="Freeman R.M."/>
            <person name="Gunawardena J."/>
            <person name="Chu W."/>
            <person name="Stover N.A."/>
            <person name="Gregory B.D."/>
            <person name="Nowacki M."/>
            <person name="Derisi J."/>
            <person name="Roy S.W."/>
            <person name="Marshall W.F."/>
            <person name="Sood P."/>
        </authorList>
    </citation>
    <scope>NUCLEOTIDE SEQUENCE [LARGE SCALE GENOMIC DNA]</scope>
    <source>
        <strain evidence="1">WM001</strain>
    </source>
</reference>
<gene>
    <name evidence="1" type="ORF">SteCoe_6289</name>
</gene>
<dbReference type="OrthoDB" id="311825at2759"/>
<accession>A0A1R2CQD4</accession>
<evidence type="ECO:0000313" key="1">
    <source>
        <dbReference type="EMBL" id="OMJ91219.1"/>
    </source>
</evidence>
<proteinExistence type="predicted"/>
<dbReference type="Proteomes" id="UP000187209">
    <property type="component" value="Unassembled WGS sequence"/>
</dbReference>
<evidence type="ECO:0000313" key="2">
    <source>
        <dbReference type="Proteomes" id="UP000187209"/>
    </source>
</evidence>
<name>A0A1R2CQD4_9CILI</name>
<comment type="caution">
    <text evidence="1">The sequence shown here is derived from an EMBL/GenBank/DDBJ whole genome shotgun (WGS) entry which is preliminary data.</text>
</comment>
<dbReference type="EMBL" id="MPUH01000086">
    <property type="protein sequence ID" value="OMJ91219.1"/>
    <property type="molecule type" value="Genomic_DNA"/>
</dbReference>
<organism evidence="1 2">
    <name type="scientific">Stentor coeruleus</name>
    <dbReference type="NCBI Taxonomy" id="5963"/>
    <lineage>
        <taxon>Eukaryota</taxon>
        <taxon>Sar</taxon>
        <taxon>Alveolata</taxon>
        <taxon>Ciliophora</taxon>
        <taxon>Postciliodesmatophora</taxon>
        <taxon>Heterotrichea</taxon>
        <taxon>Heterotrichida</taxon>
        <taxon>Stentoridae</taxon>
        <taxon>Stentor</taxon>
    </lineage>
</organism>
<dbReference type="AlphaFoldDB" id="A0A1R2CQD4"/>
<sequence>MSLTGNNFYSKVSHYFPNGEGRDQYISTTNGGFFRSQYPYKFADESRVSRMNKTRSVPRIDSKALKYNYDGSGRDTYVGYNHGGLFANPNKSTFYSNLRGPDNSIYISPLINRKVASSQKQLIKRLSMPKKHLSPMKKQNLS</sequence>
<keyword evidence="2" id="KW-1185">Reference proteome</keyword>
<protein>
    <submittedName>
        <fullName evidence="1">Uncharacterized protein</fullName>
    </submittedName>
</protein>